<dbReference type="EC" id="3.5.4.2" evidence="4"/>
<feature type="binding site" evidence="4">
    <location>
        <position position="286"/>
    </location>
    <ligand>
        <name>Zn(2+)</name>
        <dbReference type="ChEBI" id="CHEBI:29105"/>
        <note>catalytic</note>
    </ligand>
</feature>
<keyword evidence="4" id="KW-0963">Cytoplasm</keyword>
<evidence type="ECO:0000256" key="2">
    <source>
        <dbReference type="ARBA" id="ARBA00022801"/>
    </source>
</evidence>
<dbReference type="Pfam" id="PF00962">
    <property type="entry name" value="A_deaminase"/>
    <property type="match status" value="1"/>
</dbReference>
<name>A0ABR3PJG7_9PEZI</name>
<evidence type="ECO:0000313" key="7">
    <source>
        <dbReference type="Proteomes" id="UP001562354"/>
    </source>
</evidence>
<evidence type="ECO:0000256" key="3">
    <source>
        <dbReference type="ARBA" id="ARBA00022833"/>
    </source>
</evidence>
<dbReference type="Proteomes" id="UP001562354">
    <property type="component" value="Unassembled WGS sequence"/>
</dbReference>
<dbReference type="InterPro" id="IPR032466">
    <property type="entry name" value="Metal_Hydrolase"/>
</dbReference>
<proteinExistence type="inferred from homology"/>
<sequence>MDIKTFYQSMPKAELHVHIEGTLEPTMVRDLASRNNIPLPRALSALELKGTNNYAFDDLSSFLAVYYGAMGVLHTSQDFFDLAYAYLLKCRAQNIVHAEIFFDPQAHTSRGVAFSTVITGLRDALSKAQVELGVSAQLIMCFLRDMSAESAMATLDEALSSPYKEWISGVGLDSDERGNPPSKFAAVFTRARREGAAAGWKLTCHCDIDQENSIEHIRQAVRDIGVDRIDHGTNIVEDGKLVDEVRGKGIGLTCCPISNSVVTRDFKGKEMMELMDRGVRVTVNSDDPAYFRGYVNENLALMCDGTHVGFKELTQLQRNAFMISWIDDEQRNKFLKSLDDFVEASGVKR</sequence>
<feature type="binding site" evidence="4">
    <location>
        <position position="16"/>
    </location>
    <ligand>
        <name>Zn(2+)</name>
        <dbReference type="ChEBI" id="CHEBI:29105"/>
        <note>catalytic</note>
    </ligand>
</feature>
<comment type="catalytic activity">
    <reaction evidence="4">
        <text>adenine + H2O + H(+) = hypoxanthine + NH4(+)</text>
        <dbReference type="Rhea" id="RHEA:23688"/>
        <dbReference type="ChEBI" id="CHEBI:15377"/>
        <dbReference type="ChEBI" id="CHEBI:15378"/>
        <dbReference type="ChEBI" id="CHEBI:16708"/>
        <dbReference type="ChEBI" id="CHEBI:17368"/>
        <dbReference type="ChEBI" id="CHEBI:28938"/>
        <dbReference type="EC" id="3.5.4.2"/>
    </reaction>
</comment>
<comment type="caution">
    <text evidence="6">The sequence shown here is derived from an EMBL/GenBank/DDBJ whole genome shotgun (WGS) entry which is preliminary data.</text>
</comment>
<dbReference type="Gene3D" id="3.20.20.140">
    <property type="entry name" value="Metal-dependent hydrolases"/>
    <property type="match status" value="1"/>
</dbReference>
<dbReference type="PANTHER" id="PTHR43114">
    <property type="entry name" value="ADENINE DEAMINASE"/>
    <property type="match status" value="1"/>
</dbReference>
<comment type="function">
    <text evidence="4">Catalyzes the hydrolytic deamination of adenine to hypoxanthine. Plays an important role in the purine salvage pathway and in nitrogen catabolism.</text>
</comment>
<dbReference type="PANTHER" id="PTHR43114:SF7">
    <property type="entry name" value="ADENOSINE DEAMINASE DOMAIN-CONTAINING PROTEIN"/>
    <property type="match status" value="1"/>
</dbReference>
<dbReference type="InterPro" id="IPR028892">
    <property type="entry name" value="ADE"/>
</dbReference>
<gene>
    <name evidence="4" type="primary">AAH1</name>
    <name evidence="6" type="ORF">AAFC00_004361</name>
</gene>
<keyword evidence="7" id="KW-1185">Reference proteome</keyword>
<protein>
    <recommendedName>
        <fullName evidence="4">Adenine deaminase</fullName>
        <shortName evidence="4">ADE</shortName>
        <ecNumber evidence="4">3.5.4.2</ecNumber>
    </recommendedName>
    <alternativeName>
        <fullName evidence="4">Adenine aminohydrolase</fullName>
        <shortName evidence="4">AAH</shortName>
    </alternativeName>
</protein>
<dbReference type="NCBIfam" id="TIGR01430">
    <property type="entry name" value="aden_deam"/>
    <property type="match status" value="1"/>
</dbReference>
<comment type="cofactor">
    <cofactor evidence="4">
        <name>Zn(2+)</name>
        <dbReference type="ChEBI" id="CHEBI:29105"/>
    </cofactor>
    <text evidence="4">Binds 1 zinc ion per subunit.</text>
</comment>
<dbReference type="RefSeq" id="XP_069202546.1">
    <property type="nucleotide sequence ID" value="XM_069343994.1"/>
</dbReference>
<feature type="binding site" evidence="4">
    <location>
        <position position="205"/>
    </location>
    <ligand>
        <name>Zn(2+)</name>
        <dbReference type="ChEBI" id="CHEBI:29105"/>
        <note>catalytic</note>
    </ligand>
</feature>
<accession>A0ABR3PJG7</accession>
<dbReference type="GeneID" id="95978061"/>
<feature type="binding site" evidence="4">
    <location>
        <position position="287"/>
    </location>
    <ligand>
        <name>substrate</name>
    </ligand>
</feature>
<comment type="subcellular location">
    <subcellularLocation>
        <location evidence="4">Cytoplasm</location>
    </subcellularLocation>
    <subcellularLocation>
        <location evidence="4">Nucleus</location>
    </subcellularLocation>
</comment>
<comment type="caution">
    <text evidence="4">Lacks conserved residue(s) required for the propagation of feature annotation.</text>
</comment>
<evidence type="ECO:0000256" key="1">
    <source>
        <dbReference type="ARBA" id="ARBA00022723"/>
    </source>
</evidence>
<evidence type="ECO:0000259" key="5">
    <source>
        <dbReference type="Pfam" id="PF00962"/>
    </source>
</evidence>
<feature type="site" description="Important for catalytic activity" evidence="4">
    <location>
        <position position="231"/>
    </location>
</feature>
<keyword evidence="3 4" id="KW-0862">Zinc</keyword>
<feature type="binding site" evidence="4">
    <location>
        <position position="18"/>
    </location>
    <ligand>
        <name>Zn(2+)</name>
        <dbReference type="ChEBI" id="CHEBI:29105"/>
        <note>catalytic</note>
    </ligand>
</feature>
<evidence type="ECO:0000256" key="4">
    <source>
        <dbReference type="HAMAP-Rule" id="MF_03145"/>
    </source>
</evidence>
<keyword evidence="1 4" id="KW-0479">Metal-binding</keyword>
<dbReference type="HAMAP" id="MF_01962">
    <property type="entry name" value="Adenine_deaminase"/>
    <property type="match status" value="1"/>
</dbReference>
<keyword evidence="4" id="KW-0539">Nucleus</keyword>
<reference evidence="6 7" key="1">
    <citation type="submission" date="2024-07" db="EMBL/GenBank/DDBJ databases">
        <title>Draft sequence of the Neodothiora populina.</title>
        <authorList>
            <person name="Drown D.D."/>
            <person name="Schuette U.S."/>
            <person name="Buechlein A.B."/>
            <person name="Rusch D.R."/>
            <person name="Winton L.W."/>
            <person name="Adams G.A."/>
        </authorList>
    </citation>
    <scope>NUCLEOTIDE SEQUENCE [LARGE SCALE GENOMIC DNA]</scope>
    <source>
        <strain evidence="6 7">CPC 39397</strain>
    </source>
</reference>
<dbReference type="SUPFAM" id="SSF51556">
    <property type="entry name" value="Metallo-dependent hydrolases"/>
    <property type="match status" value="1"/>
</dbReference>
<evidence type="ECO:0000313" key="6">
    <source>
        <dbReference type="EMBL" id="KAL1306273.1"/>
    </source>
</evidence>
<dbReference type="InterPro" id="IPR001365">
    <property type="entry name" value="A_deaminase_dom"/>
</dbReference>
<dbReference type="InterPro" id="IPR006330">
    <property type="entry name" value="Ado/ade_deaminase"/>
</dbReference>
<keyword evidence="4" id="KW-0546">Nucleotide metabolism</keyword>
<dbReference type="EMBL" id="JBFMKM010000005">
    <property type="protein sequence ID" value="KAL1306273.1"/>
    <property type="molecule type" value="Genomic_DNA"/>
</dbReference>
<feature type="domain" description="Adenosine deaminase" evidence="5">
    <location>
        <begin position="11"/>
        <end position="340"/>
    </location>
</feature>
<comment type="similarity">
    <text evidence="4">Belongs to the metallo-dependent hydrolases superfamily. Adenosine and AMP deaminases family. Adenine deaminase type 2 subfamily.</text>
</comment>
<organism evidence="6 7">
    <name type="scientific">Neodothiora populina</name>
    <dbReference type="NCBI Taxonomy" id="2781224"/>
    <lineage>
        <taxon>Eukaryota</taxon>
        <taxon>Fungi</taxon>
        <taxon>Dikarya</taxon>
        <taxon>Ascomycota</taxon>
        <taxon>Pezizomycotina</taxon>
        <taxon>Dothideomycetes</taxon>
        <taxon>Dothideomycetidae</taxon>
        <taxon>Dothideales</taxon>
        <taxon>Dothioraceae</taxon>
        <taxon>Neodothiora</taxon>
    </lineage>
</organism>
<keyword evidence="2 4" id="KW-0378">Hydrolase</keyword>